<sequence>MPEPRSLKYLAAKQLKKSNPNQFFKFHNNIVLDKEIQEQFVEPAVAQIIKKQEHLFERKVLARQEQVEDCSGNLAQNRCFSKTTASMGLVVTAGIHLGIYFILKASNVSQSTQSTFLLTMPLTAIAGICGGVFMVRQIASCLAHCCIPGVSNNITVDLNEIADEENLLKAAFQV</sequence>
<dbReference type="PATRIC" id="fig|452.5.peg.2488"/>
<keyword evidence="1" id="KW-0472">Membrane</keyword>
<evidence type="ECO:0000313" key="2">
    <source>
        <dbReference type="EMBL" id="KTD61627.1"/>
    </source>
</evidence>
<keyword evidence="1" id="KW-0812">Transmembrane</keyword>
<proteinExistence type="predicted"/>
<comment type="caution">
    <text evidence="2">The sequence shown here is derived from an EMBL/GenBank/DDBJ whole genome shotgun (WGS) entry which is preliminary data.</text>
</comment>
<feature type="transmembrane region" description="Helical" evidence="1">
    <location>
        <begin position="115"/>
        <end position="135"/>
    </location>
</feature>
<gene>
    <name evidence="2" type="ORF">Lspi_2257</name>
</gene>
<feature type="transmembrane region" description="Helical" evidence="1">
    <location>
        <begin position="84"/>
        <end position="103"/>
    </location>
</feature>
<keyword evidence="1" id="KW-1133">Transmembrane helix</keyword>
<dbReference type="Proteomes" id="UP000054877">
    <property type="component" value="Unassembled WGS sequence"/>
</dbReference>
<name>A0A0W0YXS8_LEGSP</name>
<dbReference type="AlphaFoldDB" id="A0A0W0YXS8"/>
<organism evidence="2 3">
    <name type="scientific">Legionella spiritensis</name>
    <dbReference type="NCBI Taxonomy" id="452"/>
    <lineage>
        <taxon>Bacteria</taxon>
        <taxon>Pseudomonadati</taxon>
        <taxon>Pseudomonadota</taxon>
        <taxon>Gammaproteobacteria</taxon>
        <taxon>Legionellales</taxon>
        <taxon>Legionellaceae</taxon>
        <taxon>Legionella</taxon>
    </lineage>
</organism>
<evidence type="ECO:0000313" key="3">
    <source>
        <dbReference type="Proteomes" id="UP000054877"/>
    </source>
</evidence>
<evidence type="ECO:0008006" key="4">
    <source>
        <dbReference type="Google" id="ProtNLM"/>
    </source>
</evidence>
<keyword evidence="3" id="KW-1185">Reference proteome</keyword>
<accession>A0A0W0YXS8</accession>
<dbReference type="EMBL" id="LNYX01000031">
    <property type="protein sequence ID" value="KTD61627.1"/>
    <property type="molecule type" value="Genomic_DNA"/>
</dbReference>
<evidence type="ECO:0000256" key="1">
    <source>
        <dbReference type="SAM" id="Phobius"/>
    </source>
</evidence>
<reference evidence="2 3" key="1">
    <citation type="submission" date="2015-11" db="EMBL/GenBank/DDBJ databases">
        <title>Genomic analysis of 38 Legionella species identifies large and diverse effector repertoires.</title>
        <authorList>
            <person name="Burstein D."/>
            <person name="Amaro F."/>
            <person name="Zusman T."/>
            <person name="Lifshitz Z."/>
            <person name="Cohen O."/>
            <person name="Gilbert J.A."/>
            <person name="Pupko T."/>
            <person name="Shuman H.A."/>
            <person name="Segal G."/>
        </authorList>
    </citation>
    <scope>NUCLEOTIDE SEQUENCE [LARGE SCALE GENOMIC DNA]</scope>
    <source>
        <strain evidence="2 3">Mt.St.Helens-9</strain>
    </source>
</reference>
<protein>
    <recommendedName>
        <fullName evidence="4">Transmembrane protein</fullName>
    </recommendedName>
</protein>